<keyword evidence="1" id="KW-1133">Transmembrane helix</keyword>
<proteinExistence type="predicted"/>
<accession>A0A4U9VRC9</accession>
<feature type="transmembrane region" description="Helical" evidence="1">
    <location>
        <begin position="6"/>
        <end position="29"/>
    </location>
</feature>
<dbReference type="EMBL" id="CABEEZ010000115">
    <property type="protein sequence ID" value="VTR46084.1"/>
    <property type="molecule type" value="Genomic_DNA"/>
</dbReference>
<reference evidence="2" key="1">
    <citation type="submission" date="2019-05" db="EMBL/GenBank/DDBJ databases">
        <authorList>
            <consortium name="Pathogen Informatics"/>
        </authorList>
    </citation>
    <scope>NUCLEOTIDE SEQUENCE [LARGE SCALE GENOMIC DNA]</scope>
    <source>
        <strain evidence="2">NCTC12965</strain>
    </source>
</reference>
<sequence>MRWINAIYFPLHPFAFLLLVEGLATLMVAHTGIGGQRTLRYVKGGAFSLAAVLILSGQHHGHFILSMIFGTLFLADGLLQIASAGVVRYKNWKLVMAGGVLEVMLAIFFFQPYPTHYVGTVPYCLGLGLMFGGWNMVMLAMRVKKLEVNPAVLGNKAAEEASSAVTTPLVTEWEGPPADDEAALTIHVWTPVGSSKSKTVPHPVIDRYIAAVDKNGVISTGHAALESPEGIYISFVSSGRY</sequence>
<name>A0A4U9VRC9_SERFO</name>
<evidence type="ECO:0000256" key="1">
    <source>
        <dbReference type="SAM" id="Phobius"/>
    </source>
</evidence>
<feature type="transmembrane region" description="Helical" evidence="1">
    <location>
        <begin position="94"/>
        <end position="111"/>
    </location>
</feature>
<evidence type="ECO:0000313" key="2">
    <source>
        <dbReference type="EMBL" id="VTR46084.1"/>
    </source>
</evidence>
<feature type="transmembrane region" description="Helical" evidence="1">
    <location>
        <begin position="117"/>
        <end position="137"/>
    </location>
</feature>
<keyword evidence="1" id="KW-0812">Transmembrane</keyword>
<organism evidence="2">
    <name type="scientific">Serratia fonticola</name>
    <dbReference type="NCBI Taxonomy" id="47917"/>
    <lineage>
        <taxon>Bacteria</taxon>
        <taxon>Pseudomonadati</taxon>
        <taxon>Pseudomonadota</taxon>
        <taxon>Gammaproteobacteria</taxon>
        <taxon>Enterobacterales</taxon>
        <taxon>Yersiniaceae</taxon>
        <taxon>Serratia</taxon>
    </lineage>
</organism>
<gene>
    <name evidence="2" type="ORF">NCTC12965_05325</name>
</gene>
<feature type="transmembrane region" description="Helical" evidence="1">
    <location>
        <begin position="63"/>
        <end position="82"/>
    </location>
</feature>
<protein>
    <submittedName>
        <fullName evidence="2">Uncharacterized conserved protein</fullName>
    </submittedName>
</protein>
<keyword evidence="1" id="KW-0472">Membrane</keyword>
<dbReference type="AlphaFoldDB" id="A0A4U9VRC9"/>